<protein>
    <submittedName>
        <fullName evidence="1">Uncharacterized protein</fullName>
    </submittedName>
</protein>
<name>A0A1G4AXI9_9PEZI</name>
<dbReference type="GeneID" id="34563916"/>
<evidence type="ECO:0000313" key="1">
    <source>
        <dbReference type="EMBL" id="OHE93880.1"/>
    </source>
</evidence>
<sequence length="256" mass="28317">MAASVVIMKSPTCPGLLRPLTNADLEKSAYIYNHLPRIHEGMRVDDAHVAELLRLIDKNGYHGRLGLHLLHKHDDIADGTIRLESDLSEMPGSWNKATRIDSIDARSIHAVTFRHISPENRLVPYEFAEGPSSLTLGEKDHQFLGEFNEYLRKHSLSDALALEVAPCGAEPQHQEGTTEIEVNGAGTIVLPISMVNNGDFLPTGWLYLNQLEDSTPPKGQTWSKMTNGSHKVFTNNPVGTPAELFAELIQARIIKS</sequence>
<comment type="caution">
    <text evidence="1">The sequence shown here is derived from an EMBL/GenBank/DDBJ whole genome shotgun (WGS) entry which is preliminary data.</text>
</comment>
<accession>A0A1G4AXI9</accession>
<reference evidence="1 2" key="1">
    <citation type="submission" date="2016-09" db="EMBL/GenBank/DDBJ databases">
        <authorList>
            <person name="Capua I."/>
            <person name="De Benedictis P."/>
            <person name="Joannis T."/>
            <person name="Lombin L.H."/>
            <person name="Cattoli G."/>
        </authorList>
    </citation>
    <scope>NUCLEOTIDE SEQUENCE [LARGE SCALE GENOMIC DNA]</scope>
    <source>
        <strain evidence="1 2">IMI 309357</strain>
    </source>
</reference>
<organism evidence="1 2">
    <name type="scientific">Colletotrichum orchidophilum</name>
    <dbReference type="NCBI Taxonomy" id="1209926"/>
    <lineage>
        <taxon>Eukaryota</taxon>
        <taxon>Fungi</taxon>
        <taxon>Dikarya</taxon>
        <taxon>Ascomycota</taxon>
        <taxon>Pezizomycotina</taxon>
        <taxon>Sordariomycetes</taxon>
        <taxon>Hypocreomycetidae</taxon>
        <taxon>Glomerellales</taxon>
        <taxon>Glomerellaceae</taxon>
        <taxon>Colletotrichum</taxon>
    </lineage>
</organism>
<evidence type="ECO:0000313" key="2">
    <source>
        <dbReference type="Proteomes" id="UP000176998"/>
    </source>
</evidence>
<dbReference type="Proteomes" id="UP000176998">
    <property type="component" value="Unassembled WGS sequence"/>
</dbReference>
<proteinExistence type="predicted"/>
<gene>
    <name evidence="1" type="ORF">CORC01_10779</name>
</gene>
<dbReference type="EMBL" id="MJBS01000110">
    <property type="protein sequence ID" value="OHE93880.1"/>
    <property type="molecule type" value="Genomic_DNA"/>
</dbReference>
<dbReference type="OrthoDB" id="2322999at2759"/>
<dbReference type="AlphaFoldDB" id="A0A1G4AXI9"/>
<keyword evidence="2" id="KW-1185">Reference proteome</keyword>
<dbReference type="RefSeq" id="XP_022471044.1">
    <property type="nucleotide sequence ID" value="XM_022622406.1"/>
</dbReference>